<dbReference type="PIRSF" id="PIRSF006809">
    <property type="entry name" value="GTP-binding_hflX_prd"/>
    <property type="match status" value="1"/>
</dbReference>
<dbReference type="Gene3D" id="6.10.250.2860">
    <property type="match status" value="1"/>
</dbReference>
<dbReference type="OrthoDB" id="9812272at2"/>
<dbReference type="InterPro" id="IPR016496">
    <property type="entry name" value="GTPase_HflX"/>
</dbReference>
<dbReference type="InterPro" id="IPR030394">
    <property type="entry name" value="G_HFLX_dom"/>
</dbReference>
<dbReference type="PANTHER" id="PTHR10229">
    <property type="entry name" value="GTP-BINDING PROTEIN HFLX"/>
    <property type="match status" value="1"/>
</dbReference>
<feature type="binding site" evidence="7">
    <location>
        <begin position="229"/>
        <end position="233"/>
    </location>
    <ligand>
        <name>GTP</name>
        <dbReference type="ChEBI" id="CHEBI:37565"/>
    </ligand>
</feature>
<dbReference type="AlphaFoldDB" id="A0A0M0HU52"/>
<keyword evidence="1 6" id="KW-0963">Cytoplasm</keyword>
<accession>A0A0M0HU52</accession>
<feature type="binding site" evidence="7">
    <location>
        <begin position="251"/>
        <end position="254"/>
    </location>
    <ligand>
        <name>GTP</name>
        <dbReference type="ChEBI" id="CHEBI:37565"/>
    </ligand>
</feature>
<feature type="binding site" evidence="8">
    <location>
        <position position="231"/>
    </location>
    <ligand>
        <name>Mg(2+)</name>
        <dbReference type="ChEBI" id="CHEBI:18420"/>
    </ligand>
</feature>
<dbReference type="HAMAP" id="MF_00900">
    <property type="entry name" value="GTPase_HflX"/>
    <property type="match status" value="1"/>
</dbReference>
<dbReference type="NCBIfam" id="TIGR03156">
    <property type="entry name" value="GTP_HflX"/>
    <property type="match status" value="1"/>
</dbReference>
<reference evidence="11" key="1">
    <citation type="submission" date="2015-08" db="EMBL/GenBank/DDBJ databases">
        <title>Vibrio galatheae sp. nov., a novel member of the Vibrionaceae family isolated from the Solomon Islands.</title>
        <authorList>
            <person name="Giubergia S."/>
            <person name="Machado H."/>
            <person name="Mateiu R.V."/>
            <person name="Gram L."/>
        </authorList>
    </citation>
    <scope>NUCLEOTIDE SEQUENCE [LARGE SCALE GENOMIC DNA]</scope>
    <source>
        <strain evidence="11">DSM 19134</strain>
    </source>
</reference>
<dbReference type="NCBIfam" id="NF008280">
    <property type="entry name" value="PRK11058.1"/>
    <property type="match status" value="1"/>
</dbReference>
<comment type="cofactor">
    <cofactor evidence="8">
        <name>Mg(2+)</name>
        <dbReference type="ChEBI" id="CHEBI:18420"/>
    </cofactor>
</comment>
<dbReference type="InterPro" id="IPR035647">
    <property type="entry name" value="EFG_III/V"/>
</dbReference>
<dbReference type="GO" id="GO:0046872">
    <property type="term" value="F:metal ion binding"/>
    <property type="evidence" value="ECO:0007669"/>
    <property type="project" value="UniProtKB-KW"/>
</dbReference>
<comment type="caution">
    <text evidence="10">The sequence shown here is derived from an EMBL/GenBank/DDBJ whole genome shotgun (WGS) entry which is preliminary data.</text>
</comment>
<keyword evidence="11" id="KW-1185">Reference proteome</keyword>
<keyword evidence="5 6" id="KW-0342">GTP-binding</keyword>
<dbReference type="InterPro" id="IPR025121">
    <property type="entry name" value="GTPase_HflX_N"/>
</dbReference>
<evidence type="ECO:0000256" key="8">
    <source>
        <dbReference type="PIRSR" id="PIRSR006809-2"/>
    </source>
</evidence>
<dbReference type="Pfam" id="PF16360">
    <property type="entry name" value="GTP-bdg_M"/>
    <property type="match status" value="1"/>
</dbReference>
<evidence type="ECO:0000259" key="9">
    <source>
        <dbReference type="PROSITE" id="PS51705"/>
    </source>
</evidence>
<evidence type="ECO:0000256" key="7">
    <source>
        <dbReference type="PIRSR" id="PIRSR006809-1"/>
    </source>
</evidence>
<evidence type="ECO:0000256" key="2">
    <source>
        <dbReference type="ARBA" id="ARBA00022723"/>
    </source>
</evidence>
<evidence type="ECO:0000313" key="10">
    <source>
        <dbReference type="EMBL" id="KOO05584.1"/>
    </source>
</evidence>
<name>A0A0M0HU52_9VIBR</name>
<feature type="binding site" evidence="7">
    <location>
        <begin position="204"/>
        <end position="211"/>
    </location>
    <ligand>
        <name>GTP</name>
        <dbReference type="ChEBI" id="CHEBI:37565"/>
    </ligand>
</feature>
<keyword evidence="3 6" id="KW-0547">Nucleotide-binding</keyword>
<dbReference type="SUPFAM" id="SSF52540">
    <property type="entry name" value="P-loop containing nucleoside triphosphate hydrolases"/>
    <property type="match status" value="1"/>
</dbReference>
<evidence type="ECO:0000256" key="1">
    <source>
        <dbReference type="ARBA" id="ARBA00022490"/>
    </source>
</evidence>
<dbReference type="InterPro" id="IPR027417">
    <property type="entry name" value="P-loop_NTPase"/>
</dbReference>
<protein>
    <recommendedName>
        <fullName evidence="6">GTPase HflX</fullName>
    </recommendedName>
    <alternativeName>
        <fullName evidence="6">GTP-binding protein HflX</fullName>
    </alternativeName>
</protein>
<comment type="function">
    <text evidence="6">GTPase that associates with the 50S ribosomal subunit and may have a role during protein synthesis or ribosome biogenesis.</text>
</comment>
<dbReference type="GO" id="GO:0097216">
    <property type="term" value="F:guanosine tetraphosphate binding"/>
    <property type="evidence" value="ECO:0007669"/>
    <property type="project" value="UniProtKB-ARBA"/>
</dbReference>
<dbReference type="Pfam" id="PF13167">
    <property type="entry name" value="GTP-bdg_N"/>
    <property type="match status" value="1"/>
</dbReference>
<dbReference type="InterPro" id="IPR042108">
    <property type="entry name" value="GTPase_HflX_N_sf"/>
</dbReference>
<dbReference type="CDD" id="cd01878">
    <property type="entry name" value="HflX"/>
    <property type="match status" value="1"/>
</dbReference>
<dbReference type="InterPro" id="IPR045498">
    <property type="entry name" value="HflX_C"/>
</dbReference>
<dbReference type="PROSITE" id="PS51705">
    <property type="entry name" value="G_HFLX"/>
    <property type="match status" value="1"/>
</dbReference>
<evidence type="ECO:0000256" key="3">
    <source>
        <dbReference type="ARBA" id="ARBA00022741"/>
    </source>
</evidence>
<dbReference type="GO" id="GO:0043022">
    <property type="term" value="F:ribosome binding"/>
    <property type="evidence" value="ECO:0007669"/>
    <property type="project" value="TreeGrafter"/>
</dbReference>
<dbReference type="GO" id="GO:0005525">
    <property type="term" value="F:GTP binding"/>
    <property type="evidence" value="ECO:0007669"/>
    <property type="project" value="UniProtKB-UniRule"/>
</dbReference>
<organism evidence="10 11">
    <name type="scientific">Vibrio hepatarius</name>
    <dbReference type="NCBI Taxonomy" id="171383"/>
    <lineage>
        <taxon>Bacteria</taxon>
        <taxon>Pseudomonadati</taxon>
        <taxon>Pseudomonadota</taxon>
        <taxon>Gammaproteobacteria</taxon>
        <taxon>Vibrionales</taxon>
        <taxon>Vibrionaceae</taxon>
        <taxon>Vibrio</taxon>
        <taxon>Vibrio oreintalis group</taxon>
    </lineage>
</organism>
<gene>
    <name evidence="6" type="primary">hflX</name>
    <name evidence="10" type="ORF">AKJ31_21415</name>
</gene>
<dbReference type="GO" id="GO:0005737">
    <property type="term" value="C:cytoplasm"/>
    <property type="evidence" value="ECO:0007669"/>
    <property type="project" value="UniProtKB-SubCell"/>
</dbReference>
<dbReference type="GO" id="GO:0003924">
    <property type="term" value="F:GTPase activity"/>
    <property type="evidence" value="ECO:0007669"/>
    <property type="project" value="UniProtKB-UniRule"/>
</dbReference>
<keyword evidence="2 8" id="KW-0479">Metal-binding</keyword>
<dbReference type="PANTHER" id="PTHR10229:SF0">
    <property type="entry name" value="GTP-BINDING PROTEIN 6-RELATED"/>
    <property type="match status" value="1"/>
</dbReference>
<comment type="subcellular location">
    <subcellularLocation>
        <location evidence="6">Cytoplasm</location>
    </subcellularLocation>
    <text evidence="6">May associate with membranes.</text>
</comment>
<dbReference type="SUPFAM" id="SSF54980">
    <property type="entry name" value="EF-G C-terminal domain-like"/>
    <property type="match status" value="1"/>
</dbReference>
<evidence type="ECO:0000256" key="4">
    <source>
        <dbReference type="ARBA" id="ARBA00022842"/>
    </source>
</evidence>
<dbReference type="Gene3D" id="3.40.50.300">
    <property type="entry name" value="P-loop containing nucleotide triphosphate hydrolases"/>
    <property type="match status" value="1"/>
</dbReference>
<dbReference type="FunFam" id="3.40.50.300:FF:000173">
    <property type="entry name" value="GTPase HflX"/>
    <property type="match status" value="1"/>
</dbReference>
<dbReference type="Pfam" id="PF01926">
    <property type="entry name" value="MMR_HSR1"/>
    <property type="match status" value="1"/>
</dbReference>
<comment type="subunit">
    <text evidence="6">Monomer. Associates with the 50S ribosomal subunit.</text>
</comment>
<dbReference type="InterPro" id="IPR006073">
    <property type="entry name" value="GTP-bd"/>
</dbReference>
<proteinExistence type="inferred from homology"/>
<dbReference type="Proteomes" id="UP000037530">
    <property type="component" value="Unassembled WGS sequence"/>
</dbReference>
<keyword evidence="4 8" id="KW-0460">Magnesium</keyword>
<dbReference type="PRINTS" id="PR00326">
    <property type="entry name" value="GTP1OBG"/>
</dbReference>
<dbReference type="Gene3D" id="3.40.50.11060">
    <property type="entry name" value="GTPase HflX, N-terminal domain"/>
    <property type="match status" value="1"/>
</dbReference>
<comment type="similarity">
    <text evidence="6">Belongs to the TRAFAC class OBG-HflX-like GTPase superfamily. HflX GTPase family.</text>
</comment>
<feature type="domain" description="Hflx-type G" evidence="9">
    <location>
        <begin position="198"/>
        <end position="365"/>
    </location>
</feature>
<evidence type="ECO:0000256" key="6">
    <source>
        <dbReference type="HAMAP-Rule" id="MF_00900"/>
    </source>
</evidence>
<dbReference type="InterPro" id="IPR032305">
    <property type="entry name" value="GTP-bd_M"/>
</dbReference>
<dbReference type="RefSeq" id="WP_053411060.1">
    <property type="nucleotide sequence ID" value="NZ_DAIPHI010000155.1"/>
</dbReference>
<dbReference type="STRING" id="171383.AKJ31_21415"/>
<feature type="binding site" evidence="7">
    <location>
        <begin position="317"/>
        <end position="320"/>
    </location>
    <ligand>
        <name>GTP</name>
        <dbReference type="ChEBI" id="CHEBI:37565"/>
    </ligand>
</feature>
<sequence>MFDRYEAGERAVLVHINFTQEGEWEDLSEFEMLASSAGVSTLQVVTGSRQSPHPKYYVGEGKAQEIAQAVQLAGADIVIFNHALSPAQERNLEALCKCRVLDRTGLILDIFAQRARTHEGKLQVELAQLRHISTRLIRGWTHLERQKGGIGLRGPGETQLETDRRLLRDRIKAILRRLEKVAKQREQGRRARSRAEIPTISLVGYTNAGKSTLFNRITAAGVYAADQLFATLDPTLRKIDLADVGPAILADTVGFIRHLPHDLVAAFKATLQETQEADILLHVVDASDERFRENIQAVHDVLEEIDAHEVPTLVVMNKIDNLEGQRPRIERDDEGVPQTVWVSAMEGEGIDLLFDALTERLASQMVQYQLRIPPQHQGRLRSIFFQMKCIQQEEYDQDGNLLINVRMQQVDWSRLEKREEADLRDFIVT</sequence>
<dbReference type="PATRIC" id="fig|171383.3.peg.4366"/>
<dbReference type="EMBL" id="LHPI01000036">
    <property type="protein sequence ID" value="KOO05584.1"/>
    <property type="molecule type" value="Genomic_DNA"/>
</dbReference>
<dbReference type="FunFam" id="3.40.50.11060:FF:000001">
    <property type="entry name" value="GTPase HflX"/>
    <property type="match status" value="1"/>
</dbReference>
<feature type="binding site" evidence="8">
    <location>
        <position position="211"/>
    </location>
    <ligand>
        <name>Mg(2+)</name>
        <dbReference type="ChEBI" id="CHEBI:18420"/>
    </ligand>
</feature>
<evidence type="ECO:0000256" key="5">
    <source>
        <dbReference type="ARBA" id="ARBA00023134"/>
    </source>
</evidence>
<dbReference type="Pfam" id="PF19275">
    <property type="entry name" value="HflX_C"/>
    <property type="match status" value="1"/>
</dbReference>
<evidence type="ECO:0000313" key="11">
    <source>
        <dbReference type="Proteomes" id="UP000037530"/>
    </source>
</evidence>